<evidence type="ECO:0000313" key="7">
    <source>
        <dbReference type="EMBL" id="RHE90436.1"/>
    </source>
</evidence>
<evidence type="ECO:0000256" key="5">
    <source>
        <dbReference type="SAM" id="Phobius"/>
    </source>
</evidence>
<keyword evidence="2 5" id="KW-0812">Transmembrane</keyword>
<protein>
    <submittedName>
        <fullName evidence="7">HlyD family efflux transporter periplasmic adaptor subunit</fullName>
    </submittedName>
</protein>
<evidence type="ECO:0000313" key="8">
    <source>
        <dbReference type="Proteomes" id="UP000285650"/>
    </source>
</evidence>
<evidence type="ECO:0000256" key="4">
    <source>
        <dbReference type="ARBA" id="ARBA00023136"/>
    </source>
</evidence>
<feature type="transmembrane region" description="Helical" evidence="5">
    <location>
        <begin position="31"/>
        <end position="52"/>
    </location>
</feature>
<dbReference type="Gene3D" id="2.40.30.170">
    <property type="match status" value="1"/>
</dbReference>
<keyword evidence="4 5" id="KW-0472">Membrane</keyword>
<evidence type="ECO:0000256" key="2">
    <source>
        <dbReference type="ARBA" id="ARBA00022692"/>
    </source>
</evidence>
<dbReference type="InterPro" id="IPR058982">
    <property type="entry name" value="Beta-barrel_AprE"/>
</dbReference>
<keyword evidence="3 5" id="KW-1133">Transmembrane helix</keyword>
<dbReference type="Pfam" id="PF26002">
    <property type="entry name" value="Beta-barrel_AprE"/>
    <property type="match status" value="1"/>
</dbReference>
<dbReference type="GO" id="GO:0016020">
    <property type="term" value="C:membrane"/>
    <property type="evidence" value="ECO:0007669"/>
    <property type="project" value="UniProtKB-SubCell"/>
</dbReference>
<reference evidence="7 8" key="1">
    <citation type="submission" date="2018-08" db="EMBL/GenBank/DDBJ databases">
        <title>A genome reference for cultivated species of the human gut microbiota.</title>
        <authorList>
            <person name="Zou Y."/>
            <person name="Xue W."/>
            <person name="Luo G."/>
        </authorList>
    </citation>
    <scope>NUCLEOTIDE SEQUENCE [LARGE SCALE GENOMIC DNA]</scope>
    <source>
        <strain evidence="7 8">AM27-17</strain>
    </source>
</reference>
<dbReference type="PANTHER" id="PTHR30386">
    <property type="entry name" value="MEMBRANE FUSION SUBUNIT OF EMRAB-TOLC MULTIDRUG EFFLUX PUMP"/>
    <property type="match status" value="1"/>
</dbReference>
<gene>
    <name evidence="7" type="ORF">DW712_15520</name>
</gene>
<dbReference type="AlphaFoldDB" id="A0A414L6R2"/>
<accession>A0A414L6R2</accession>
<evidence type="ECO:0000256" key="1">
    <source>
        <dbReference type="ARBA" id="ARBA00004167"/>
    </source>
</evidence>
<name>A0A414L6R2_9BACE</name>
<dbReference type="Proteomes" id="UP000285650">
    <property type="component" value="Unassembled WGS sequence"/>
</dbReference>
<proteinExistence type="predicted"/>
<comment type="caution">
    <text evidence="7">The sequence shown here is derived from an EMBL/GenBank/DDBJ whole genome shotgun (WGS) entry which is preliminary data.</text>
</comment>
<dbReference type="InterPro" id="IPR050739">
    <property type="entry name" value="MFP"/>
</dbReference>
<organism evidence="7 8">
    <name type="scientific">Bacteroides intestinalis</name>
    <dbReference type="NCBI Taxonomy" id="329854"/>
    <lineage>
        <taxon>Bacteria</taxon>
        <taxon>Pseudomonadati</taxon>
        <taxon>Bacteroidota</taxon>
        <taxon>Bacteroidia</taxon>
        <taxon>Bacteroidales</taxon>
        <taxon>Bacteroidaceae</taxon>
        <taxon>Bacteroides</taxon>
    </lineage>
</organism>
<evidence type="ECO:0000256" key="3">
    <source>
        <dbReference type="ARBA" id="ARBA00022989"/>
    </source>
</evidence>
<feature type="domain" description="AprE-like beta-barrel" evidence="6">
    <location>
        <begin position="234"/>
        <end position="310"/>
    </location>
</feature>
<dbReference type="EMBL" id="QSKV01000010">
    <property type="protein sequence ID" value="RHE90436.1"/>
    <property type="molecule type" value="Genomic_DNA"/>
</dbReference>
<dbReference type="PANTHER" id="PTHR30386:SF26">
    <property type="entry name" value="TRANSPORT PROTEIN COMB"/>
    <property type="match status" value="1"/>
</dbReference>
<sequence length="325" mass="36768">MREDNIHKEIELRSEEVQEVMNHIPSSILRYGISVLLGILFILLVGSTFFSYPDSIEAKMTLTTQAPPAYIIAKTAGRIEQLYVTNKQAIHERDIISVIQNTATTEDVLYLRENLKEWKAQGSQIEQTDILFFHRIPELGDTQPAYSSCMLAWNNYLQHMKEGRIYETELLNTIASLQVALSEWEKNYLLVSPVNGTVAFMQPWEVSQTVESGETMFVVIPQNATRPIGKALLPMDGIGKVKTGQRAIVRFPAFPEQEFGFIEGKVVSISPVPDQEGYYVLEISLPHNLKTNYGKELPLIKTIKGTASIVTKEKNLLERLLNLKL</sequence>
<comment type="subcellular location">
    <subcellularLocation>
        <location evidence="1">Membrane</location>
        <topology evidence="1">Single-pass membrane protein</topology>
    </subcellularLocation>
</comment>
<evidence type="ECO:0000259" key="6">
    <source>
        <dbReference type="Pfam" id="PF26002"/>
    </source>
</evidence>
<dbReference type="RefSeq" id="WP_118222760.1">
    <property type="nucleotide sequence ID" value="NZ_JADNIJ010000010.1"/>
</dbReference>